<evidence type="ECO:0000313" key="2">
    <source>
        <dbReference type="EMBL" id="GHI67480.1"/>
    </source>
</evidence>
<dbReference type="InterPro" id="IPR041261">
    <property type="entry name" value="R2K_2"/>
</dbReference>
<comment type="caution">
    <text evidence="2">The sequence shown here is derived from an EMBL/GenBank/DDBJ whole genome shotgun (WGS) entry which is preliminary data.</text>
</comment>
<dbReference type="EMBL" id="BNEC01000003">
    <property type="protein sequence ID" value="GHI67480.1"/>
    <property type="molecule type" value="Genomic_DNA"/>
</dbReference>
<proteinExistence type="predicted"/>
<feature type="domain" description="ATP-grasp" evidence="1">
    <location>
        <begin position="97"/>
        <end position="251"/>
    </location>
</feature>
<dbReference type="Pfam" id="PF18299">
    <property type="entry name" value="R2K_2"/>
    <property type="match status" value="1"/>
</dbReference>
<reference evidence="3" key="1">
    <citation type="submission" date="2023-07" db="EMBL/GenBank/DDBJ databases">
        <title>Whole genome shotgun sequence of Streptomyces nojiriensis NBRC 13794.</title>
        <authorList>
            <person name="Komaki H."/>
            <person name="Tamura T."/>
        </authorList>
    </citation>
    <scope>NUCLEOTIDE SEQUENCE [LARGE SCALE GENOMIC DNA]</scope>
    <source>
        <strain evidence="3">NBRC 13794</strain>
    </source>
</reference>
<keyword evidence="3" id="KW-1185">Reference proteome</keyword>
<gene>
    <name evidence="2" type="ORF">Snoj_13980</name>
</gene>
<name>A0ABQ3SH73_9ACTN</name>
<evidence type="ECO:0000259" key="1">
    <source>
        <dbReference type="Pfam" id="PF18299"/>
    </source>
</evidence>
<accession>A0ABQ3SH73</accession>
<dbReference type="Proteomes" id="UP000613974">
    <property type="component" value="Unassembled WGS sequence"/>
</dbReference>
<organism evidence="2 3">
    <name type="scientific">Streptomyces nojiriensis</name>
    <dbReference type="NCBI Taxonomy" id="66374"/>
    <lineage>
        <taxon>Bacteria</taxon>
        <taxon>Bacillati</taxon>
        <taxon>Actinomycetota</taxon>
        <taxon>Actinomycetes</taxon>
        <taxon>Kitasatosporales</taxon>
        <taxon>Streptomycetaceae</taxon>
        <taxon>Streptomyces</taxon>
    </lineage>
</organism>
<sequence length="275" mass="29122">MGRPRGPGHHGRMTGDRVLLLAPRASDTRLRLAEAAAGRGLRAVTAEGWSPPDGARGAGRTHLYGGPLLADKVARELDVTALEPPADWLARLPLALTGRRVEAVTLAEARRLRRPAFVKPPTDKFFPARIYPDGSRLPGPDAFDDDLPVLVSDIVRFDREYRLFVLDGAVHDGSRYAVGPRLDPAPLALDPYAAEVRAFAAELLAAADGSLPSAAVVDVGLPDGGGWAVIEANPAWSSGGYACDPERVLDVVLRAAGPTAETAPADLPFARAAQR</sequence>
<evidence type="ECO:0000313" key="3">
    <source>
        <dbReference type="Proteomes" id="UP000613974"/>
    </source>
</evidence>
<protein>
    <recommendedName>
        <fullName evidence="1">ATP-grasp domain-containing protein</fullName>
    </recommendedName>
</protein>